<keyword evidence="2" id="KW-1185">Reference proteome</keyword>
<protein>
    <submittedName>
        <fullName evidence="1">Uncharacterized protein</fullName>
    </submittedName>
</protein>
<dbReference type="Proteomes" id="UP001472677">
    <property type="component" value="Unassembled WGS sequence"/>
</dbReference>
<comment type="caution">
    <text evidence="1">The sequence shown here is derived from an EMBL/GenBank/DDBJ whole genome shotgun (WGS) entry which is preliminary data.</text>
</comment>
<name>A0ABR2CT39_9ROSI</name>
<proteinExistence type="predicted"/>
<evidence type="ECO:0000313" key="1">
    <source>
        <dbReference type="EMBL" id="KAK8522952.1"/>
    </source>
</evidence>
<dbReference type="EMBL" id="JBBPBM010000045">
    <property type="protein sequence ID" value="KAK8522952.1"/>
    <property type="molecule type" value="Genomic_DNA"/>
</dbReference>
<gene>
    <name evidence="1" type="ORF">V6N12_056643</name>
</gene>
<organism evidence="1 2">
    <name type="scientific">Hibiscus sabdariffa</name>
    <name type="common">roselle</name>
    <dbReference type="NCBI Taxonomy" id="183260"/>
    <lineage>
        <taxon>Eukaryota</taxon>
        <taxon>Viridiplantae</taxon>
        <taxon>Streptophyta</taxon>
        <taxon>Embryophyta</taxon>
        <taxon>Tracheophyta</taxon>
        <taxon>Spermatophyta</taxon>
        <taxon>Magnoliopsida</taxon>
        <taxon>eudicotyledons</taxon>
        <taxon>Gunneridae</taxon>
        <taxon>Pentapetalae</taxon>
        <taxon>rosids</taxon>
        <taxon>malvids</taxon>
        <taxon>Malvales</taxon>
        <taxon>Malvaceae</taxon>
        <taxon>Malvoideae</taxon>
        <taxon>Hibiscus</taxon>
    </lineage>
</organism>
<sequence length="99" mass="11009">MAFSGSNCEEMRRVFDESASILALTTVVAAGAEEEGWFDLGRKFNILILMIPESAIFSCQCALKKTCQYSVTIEIMEAICNDEQCKASNQYLSILLLQL</sequence>
<evidence type="ECO:0000313" key="2">
    <source>
        <dbReference type="Proteomes" id="UP001472677"/>
    </source>
</evidence>
<accession>A0ABR2CT39</accession>
<reference evidence="1 2" key="1">
    <citation type="journal article" date="2024" name="G3 (Bethesda)">
        <title>Genome assembly of Hibiscus sabdariffa L. provides insights into metabolisms of medicinal natural products.</title>
        <authorList>
            <person name="Kim T."/>
        </authorList>
    </citation>
    <scope>NUCLEOTIDE SEQUENCE [LARGE SCALE GENOMIC DNA]</scope>
    <source>
        <strain evidence="1">TK-2024</strain>
        <tissue evidence="1">Old leaves</tissue>
    </source>
</reference>